<dbReference type="Gene3D" id="3.40.50.1470">
    <property type="entry name" value="Peptidyl-tRNA hydrolase"/>
    <property type="match status" value="1"/>
</dbReference>
<dbReference type="PANTHER" id="PTHR17224:SF1">
    <property type="entry name" value="PEPTIDYL-TRNA HYDROLASE"/>
    <property type="match status" value="1"/>
</dbReference>
<dbReference type="EMBL" id="NCKW01017176">
    <property type="protein sequence ID" value="POM59398.1"/>
    <property type="molecule type" value="Genomic_DNA"/>
</dbReference>
<keyword evidence="3" id="KW-0694">RNA-binding</keyword>
<evidence type="ECO:0000256" key="3">
    <source>
        <dbReference type="ARBA" id="ARBA00022884"/>
    </source>
</evidence>
<proteinExistence type="predicted"/>
<dbReference type="OrthoDB" id="1711136at2759"/>
<evidence type="ECO:0000256" key="1">
    <source>
        <dbReference type="ARBA" id="ARBA00022555"/>
    </source>
</evidence>
<dbReference type="SUPFAM" id="SSF53178">
    <property type="entry name" value="Peptidyl-tRNA hydrolase-like"/>
    <property type="match status" value="1"/>
</dbReference>
<dbReference type="GO" id="GO:0000049">
    <property type="term" value="F:tRNA binding"/>
    <property type="evidence" value="ECO:0007669"/>
    <property type="project" value="UniProtKB-KW"/>
</dbReference>
<keyword evidence="2 4" id="KW-0378">Hydrolase</keyword>
<dbReference type="AlphaFoldDB" id="A0A2P4X1H2"/>
<sequence length="147" mass="16400">MLRVWHRPVRVPLLQSGNLLVSGFSASRGNGSVTGEAATPASPPKYDHVRKLIVGLGNPGDKFTNTRHNIGFVVLKHFLETYASQVTGKRLELQHETANHGDVARFRVAFQQNTANKDYVYPVDDLVNRSSKRAKERTLKEGVPHEE</sequence>
<protein>
    <submittedName>
        <fullName evidence="4">Peptidyl-tRNA hydrolase</fullName>
    </submittedName>
</protein>
<dbReference type="InterPro" id="IPR001328">
    <property type="entry name" value="Pept_tRNA_hydro"/>
</dbReference>
<evidence type="ECO:0000313" key="5">
    <source>
        <dbReference type="Proteomes" id="UP000237271"/>
    </source>
</evidence>
<feature type="non-terminal residue" evidence="4">
    <location>
        <position position="147"/>
    </location>
</feature>
<comment type="caution">
    <text evidence="4">The sequence shown here is derived from an EMBL/GenBank/DDBJ whole genome shotgun (WGS) entry which is preliminary data.</text>
</comment>
<evidence type="ECO:0000313" key="4">
    <source>
        <dbReference type="EMBL" id="POM59398.1"/>
    </source>
</evidence>
<dbReference type="Pfam" id="PF01195">
    <property type="entry name" value="Pept_tRNA_hydro"/>
    <property type="match status" value="1"/>
</dbReference>
<keyword evidence="1" id="KW-0820">tRNA-binding</keyword>
<evidence type="ECO:0000256" key="2">
    <source>
        <dbReference type="ARBA" id="ARBA00022801"/>
    </source>
</evidence>
<keyword evidence="5" id="KW-1185">Reference proteome</keyword>
<dbReference type="PANTHER" id="PTHR17224">
    <property type="entry name" value="PEPTIDYL-TRNA HYDROLASE"/>
    <property type="match status" value="1"/>
</dbReference>
<dbReference type="Proteomes" id="UP000237271">
    <property type="component" value="Unassembled WGS sequence"/>
</dbReference>
<dbReference type="GO" id="GO:0004045">
    <property type="term" value="F:peptidyl-tRNA hydrolase activity"/>
    <property type="evidence" value="ECO:0007669"/>
    <property type="project" value="InterPro"/>
</dbReference>
<organism evidence="4 5">
    <name type="scientific">Phytophthora palmivora</name>
    <dbReference type="NCBI Taxonomy" id="4796"/>
    <lineage>
        <taxon>Eukaryota</taxon>
        <taxon>Sar</taxon>
        <taxon>Stramenopiles</taxon>
        <taxon>Oomycota</taxon>
        <taxon>Peronosporomycetes</taxon>
        <taxon>Peronosporales</taxon>
        <taxon>Peronosporaceae</taxon>
        <taxon>Phytophthora</taxon>
    </lineage>
</organism>
<reference evidence="4 5" key="1">
    <citation type="journal article" date="2017" name="Genome Biol. Evol.">
        <title>Phytophthora megakarya and P. palmivora, closely related causal agents of cacao black pod rot, underwent increases in genome sizes and gene numbers by different mechanisms.</title>
        <authorList>
            <person name="Ali S.S."/>
            <person name="Shao J."/>
            <person name="Lary D.J."/>
            <person name="Kronmiller B."/>
            <person name="Shen D."/>
            <person name="Strem M.D."/>
            <person name="Amoako-Attah I."/>
            <person name="Akrofi A.Y."/>
            <person name="Begoude B.A."/>
            <person name="Ten Hoopen G.M."/>
            <person name="Coulibaly K."/>
            <person name="Kebe B.I."/>
            <person name="Melnick R.L."/>
            <person name="Guiltinan M.J."/>
            <person name="Tyler B.M."/>
            <person name="Meinhardt L.W."/>
            <person name="Bailey B.A."/>
        </authorList>
    </citation>
    <scope>NUCLEOTIDE SEQUENCE [LARGE SCALE GENOMIC DNA]</scope>
    <source>
        <strain evidence="5">sbr112.9</strain>
    </source>
</reference>
<accession>A0A2P4X1H2</accession>
<name>A0A2P4X1H2_9STRA</name>
<dbReference type="InterPro" id="IPR036416">
    <property type="entry name" value="Pept_tRNA_hydro_sf"/>
</dbReference>
<gene>
    <name evidence="4" type="ORF">PHPALM_31881</name>
</gene>